<protein>
    <submittedName>
        <fullName evidence="2">Uncharacterized protein</fullName>
    </submittedName>
</protein>
<comment type="caution">
    <text evidence="2">The sequence shown here is derived from an EMBL/GenBank/DDBJ whole genome shotgun (WGS) entry which is preliminary data.</text>
</comment>
<evidence type="ECO:0000256" key="1">
    <source>
        <dbReference type="SAM" id="MobiDB-lite"/>
    </source>
</evidence>
<evidence type="ECO:0000313" key="2">
    <source>
        <dbReference type="EMBL" id="KAF2717567.1"/>
    </source>
</evidence>
<gene>
    <name evidence="2" type="ORF">K431DRAFT_288445</name>
</gene>
<dbReference type="PANTHER" id="PTHR37540:SF5">
    <property type="entry name" value="TRANSCRIPTION FACTOR DOMAIN-CONTAINING PROTEIN"/>
    <property type="match status" value="1"/>
</dbReference>
<feature type="compositionally biased region" description="Polar residues" evidence="1">
    <location>
        <begin position="170"/>
        <end position="188"/>
    </location>
</feature>
<feature type="region of interest" description="Disordered" evidence="1">
    <location>
        <begin position="64"/>
        <end position="85"/>
    </location>
</feature>
<accession>A0A9P4UJ44</accession>
<dbReference type="OrthoDB" id="415825at2759"/>
<sequence length="529" mass="59396">MTPHPVQSATEQTFGVETASLDSLQSTKLRRVDSRMDLHYALPIKTDWGKADLQIVSLPSSRRSSTHMYKANPKPSPQHHMESAQSATSYLFSVVDPSAPVDKEDLRRRRKHVMDVYNERGAPSHQVGNKRKRPAPVLLDPSILPSTSKLDPEGSLPKENPRCTPRDRGTSTCTSTSASRNGKLTMSQDEPAPRFVPVDNGMVVPMAQAAPEAPVYLNTIWQHVPFPLSPLGRQLNAFNVLPDLQGQMVNIYKLKHECGAHFGSGGIVKHWLPSLMQARHAFLSTICISAAHDEIMAYHLSPNRSLPRTDITVRMTIRSEMMRLINMCISDPQLQAHDTTIIAVLQILTSEIMDEGTSYLKVHAKGLGELIKQRGGLNELGIKVGGGESLIALVIVVTMYLIAVLRETEVEPTYRQFCDRIHQTTHWPRRDSVAQSPLVSLGKLAYTSQNCRSQFKETVKVLDQVEGLMHAFSENFMTRVSQDDQCRMFSVIQSFDQRCRDDRSSQDSRRYDYDYMSSYPCLSLHKDSL</sequence>
<dbReference type="EMBL" id="MU003841">
    <property type="protein sequence ID" value="KAF2717567.1"/>
    <property type="molecule type" value="Genomic_DNA"/>
</dbReference>
<dbReference type="InterPro" id="IPR021858">
    <property type="entry name" value="Fun_TF"/>
</dbReference>
<organism evidence="2 3">
    <name type="scientific">Polychaeton citri CBS 116435</name>
    <dbReference type="NCBI Taxonomy" id="1314669"/>
    <lineage>
        <taxon>Eukaryota</taxon>
        <taxon>Fungi</taxon>
        <taxon>Dikarya</taxon>
        <taxon>Ascomycota</taxon>
        <taxon>Pezizomycotina</taxon>
        <taxon>Dothideomycetes</taxon>
        <taxon>Dothideomycetidae</taxon>
        <taxon>Capnodiales</taxon>
        <taxon>Capnodiaceae</taxon>
        <taxon>Polychaeton</taxon>
    </lineage>
</organism>
<proteinExistence type="predicted"/>
<dbReference type="Pfam" id="PF11951">
    <property type="entry name" value="Fungal_trans_2"/>
    <property type="match status" value="1"/>
</dbReference>
<dbReference type="Proteomes" id="UP000799441">
    <property type="component" value="Unassembled WGS sequence"/>
</dbReference>
<evidence type="ECO:0000313" key="3">
    <source>
        <dbReference type="Proteomes" id="UP000799441"/>
    </source>
</evidence>
<keyword evidence="3" id="KW-1185">Reference proteome</keyword>
<name>A0A9P4UJ44_9PEZI</name>
<reference evidence="2" key="1">
    <citation type="journal article" date="2020" name="Stud. Mycol.">
        <title>101 Dothideomycetes genomes: a test case for predicting lifestyles and emergence of pathogens.</title>
        <authorList>
            <person name="Haridas S."/>
            <person name="Albert R."/>
            <person name="Binder M."/>
            <person name="Bloem J."/>
            <person name="Labutti K."/>
            <person name="Salamov A."/>
            <person name="Andreopoulos B."/>
            <person name="Baker S."/>
            <person name="Barry K."/>
            <person name="Bills G."/>
            <person name="Bluhm B."/>
            <person name="Cannon C."/>
            <person name="Castanera R."/>
            <person name="Culley D."/>
            <person name="Daum C."/>
            <person name="Ezra D."/>
            <person name="Gonzalez J."/>
            <person name="Henrissat B."/>
            <person name="Kuo A."/>
            <person name="Liang C."/>
            <person name="Lipzen A."/>
            <person name="Lutzoni F."/>
            <person name="Magnuson J."/>
            <person name="Mondo S."/>
            <person name="Nolan M."/>
            <person name="Ohm R."/>
            <person name="Pangilinan J."/>
            <person name="Park H.-J."/>
            <person name="Ramirez L."/>
            <person name="Alfaro M."/>
            <person name="Sun H."/>
            <person name="Tritt A."/>
            <person name="Yoshinaga Y."/>
            <person name="Zwiers L.-H."/>
            <person name="Turgeon B."/>
            <person name="Goodwin S."/>
            <person name="Spatafora J."/>
            <person name="Crous P."/>
            <person name="Grigoriev I."/>
        </authorList>
    </citation>
    <scope>NUCLEOTIDE SEQUENCE</scope>
    <source>
        <strain evidence="2">CBS 116435</strain>
    </source>
</reference>
<dbReference type="PANTHER" id="PTHR37540">
    <property type="entry name" value="TRANSCRIPTION FACTOR (ACR-2), PUTATIVE-RELATED-RELATED"/>
    <property type="match status" value="1"/>
</dbReference>
<feature type="region of interest" description="Disordered" evidence="1">
    <location>
        <begin position="119"/>
        <end position="192"/>
    </location>
</feature>
<dbReference type="AlphaFoldDB" id="A0A9P4UJ44"/>
<feature type="compositionally biased region" description="Basic and acidic residues" evidence="1">
    <location>
        <begin position="159"/>
        <end position="169"/>
    </location>
</feature>